<evidence type="ECO:0000313" key="2">
    <source>
        <dbReference type="EMBL" id="MBK9719423.1"/>
    </source>
</evidence>
<dbReference type="Proteomes" id="UP000808349">
    <property type="component" value="Unassembled WGS sequence"/>
</dbReference>
<protein>
    <submittedName>
        <fullName evidence="2">Uncharacterized protein</fullName>
    </submittedName>
</protein>
<organism evidence="2 3">
    <name type="scientific">Candidatus Defluviibacterium haderslevense</name>
    <dbReference type="NCBI Taxonomy" id="2981993"/>
    <lineage>
        <taxon>Bacteria</taxon>
        <taxon>Pseudomonadati</taxon>
        <taxon>Bacteroidota</taxon>
        <taxon>Saprospiria</taxon>
        <taxon>Saprospirales</taxon>
        <taxon>Saprospiraceae</taxon>
        <taxon>Candidatus Defluviibacterium</taxon>
    </lineage>
</organism>
<dbReference type="AlphaFoldDB" id="A0A9D7SCS4"/>
<dbReference type="EMBL" id="JADKFW010000021">
    <property type="protein sequence ID" value="MBK9719423.1"/>
    <property type="molecule type" value="Genomic_DNA"/>
</dbReference>
<keyword evidence="1" id="KW-1133">Transmembrane helix</keyword>
<accession>A0A9D7SCS4</accession>
<evidence type="ECO:0000256" key="1">
    <source>
        <dbReference type="SAM" id="Phobius"/>
    </source>
</evidence>
<gene>
    <name evidence="2" type="ORF">IPO85_18290</name>
</gene>
<keyword evidence="1" id="KW-0472">Membrane</keyword>
<comment type="caution">
    <text evidence="2">The sequence shown here is derived from an EMBL/GenBank/DDBJ whole genome shotgun (WGS) entry which is preliminary data.</text>
</comment>
<feature type="transmembrane region" description="Helical" evidence="1">
    <location>
        <begin position="29"/>
        <end position="49"/>
    </location>
</feature>
<proteinExistence type="predicted"/>
<name>A0A9D7SCS4_9BACT</name>
<sequence length="164" mass="19414">MAKAEITYITLLQNKEFKSIQGSHKMNQWVLMLIIILSIGCIGVALNIFTSLKQRMNNPFTNWVNLPVLSEYRDNIKTTEEHILNSENMNRFQLSTIVEYNQSGRWVYDKTFSNKNYTFIRSMDYEEELFKKFLDPSNIVYLKNNLNFLESKCNILFLKNCLMI</sequence>
<keyword evidence="1" id="KW-0812">Transmembrane</keyword>
<evidence type="ECO:0000313" key="3">
    <source>
        <dbReference type="Proteomes" id="UP000808349"/>
    </source>
</evidence>
<reference evidence="2 3" key="1">
    <citation type="submission" date="2020-10" db="EMBL/GenBank/DDBJ databases">
        <title>Connecting structure to function with the recovery of over 1000 high-quality activated sludge metagenome-assembled genomes encoding full-length rRNA genes using long-read sequencing.</title>
        <authorList>
            <person name="Singleton C.M."/>
            <person name="Petriglieri F."/>
            <person name="Kristensen J.M."/>
            <person name="Kirkegaard R.H."/>
            <person name="Michaelsen T.Y."/>
            <person name="Andersen M.H."/>
            <person name="Karst S.M."/>
            <person name="Dueholm M.S."/>
            <person name="Nielsen P.H."/>
            <person name="Albertsen M."/>
        </authorList>
    </citation>
    <scope>NUCLEOTIDE SEQUENCE [LARGE SCALE GENOMIC DNA]</scope>
    <source>
        <strain evidence="2">Ribe_18-Q3-R11-54_BAT3C.373</strain>
    </source>
</reference>